<sequence>MVDLLRQTANGSHKQQSSSLPYNLQVLENRDLLKSSFTIQKFSSGLKEAIQDANLFDASSLGSQGGSFSNQNKTKGKKKGGSTQPYQEQKSNVKSQSNKPESQQNSQANMYTSDITQKKASKIGQALDEKDQEMQRQIGKLRNQPTYIEQEFFEQLERERFLSKLKQEEKGGQQQSTNQTQGNSTARASKLGVIKEARNTSLDQIKIKSKGDRSKSTLKVKSGQKDRMNITQVLEFKQKKPQFFNDPKITQNIQIGGNVFQKGMRQDLVKQGFQKLLGKVLESNLTLRQIKNGQTLFEKEMMLKNYNNPYLDVDKMREDLSRYIEQTKPKSELNQQEKDLNTSLYMETGSPGKRESILNVSHGKASVLNQLSKNTTSIIEDSIQTNITQMNNFSTQMKTQTLLPPFSILKRDKALEIQKQLIFPPSPAFTNPLKSKHKLESVVDFCKTKNIPFKDEEDRFYKINQSKQSHKVYQSYLNKCFETNRPDEFDIGLQKLMKLDNEQIQLIIKQGGDPKNIKSSSLEPVGVRQPIYMPRLVKAIDNSFNEQGIGKRKQIRNNDTKATKSEIISQGQQTQMMNASSGSLENVLAKHKQNSQPKNSDITHIQNYKTQTGFNFSKLEVKQKQILQELPNKLDNPYREEIKPKKKLSKKKRNDPVRKILLTNKQIQKQKRIYNEKLMRILDRVDLDRPILMHDKLDIIWGNNGQTPTGFMANQTSKSVAPIRANSTLYNKSNLMNSSQYTSNQGDESNKIVNQFNVKAALDKRRLQRNIMNQKQVMAYNSMLEYLGNRVDRFMMSKDKTPIKVKPDEKERQFLDAFKLIVESCYTIEADDFRQILDFINIHDIKDNDNYERTRQFFKYVSKLLGFEEEIIDEVLEEMVSQFQ</sequence>
<dbReference type="AlphaFoldDB" id="A0A077ZU30"/>
<dbReference type="EMBL" id="CCKQ01001989">
    <property type="protein sequence ID" value="CDW73084.1"/>
    <property type="molecule type" value="Genomic_DNA"/>
</dbReference>
<gene>
    <name evidence="2" type="primary">Contig10876.g11618</name>
    <name evidence="2" type="ORF">STYLEM_2053</name>
</gene>
<dbReference type="OrthoDB" id="10630067at2759"/>
<reference evidence="2 3" key="1">
    <citation type="submission" date="2014-06" db="EMBL/GenBank/DDBJ databases">
        <authorList>
            <person name="Swart Estienne"/>
        </authorList>
    </citation>
    <scope>NUCLEOTIDE SEQUENCE [LARGE SCALE GENOMIC DNA]</scope>
    <source>
        <strain evidence="2 3">130c</strain>
    </source>
</reference>
<accession>A0A077ZU30</accession>
<feature type="compositionally biased region" description="Basic and acidic residues" evidence="1">
    <location>
        <begin position="205"/>
        <end position="215"/>
    </location>
</feature>
<feature type="region of interest" description="Disordered" evidence="1">
    <location>
        <begin position="60"/>
        <end position="114"/>
    </location>
</feature>
<evidence type="ECO:0000313" key="3">
    <source>
        <dbReference type="Proteomes" id="UP000039865"/>
    </source>
</evidence>
<feature type="compositionally biased region" description="Polar residues" evidence="1">
    <location>
        <begin position="85"/>
        <end position="114"/>
    </location>
</feature>
<dbReference type="Proteomes" id="UP000039865">
    <property type="component" value="Unassembled WGS sequence"/>
</dbReference>
<keyword evidence="3" id="KW-1185">Reference proteome</keyword>
<proteinExistence type="predicted"/>
<evidence type="ECO:0000313" key="2">
    <source>
        <dbReference type="EMBL" id="CDW73084.1"/>
    </source>
</evidence>
<name>A0A077ZU30_STYLE</name>
<feature type="region of interest" description="Disordered" evidence="1">
    <location>
        <begin position="167"/>
        <end position="224"/>
    </location>
</feature>
<feature type="compositionally biased region" description="Low complexity" evidence="1">
    <location>
        <begin position="172"/>
        <end position="185"/>
    </location>
</feature>
<organism evidence="2 3">
    <name type="scientific">Stylonychia lemnae</name>
    <name type="common">Ciliate</name>
    <dbReference type="NCBI Taxonomy" id="5949"/>
    <lineage>
        <taxon>Eukaryota</taxon>
        <taxon>Sar</taxon>
        <taxon>Alveolata</taxon>
        <taxon>Ciliophora</taxon>
        <taxon>Intramacronucleata</taxon>
        <taxon>Spirotrichea</taxon>
        <taxon>Stichotrichia</taxon>
        <taxon>Sporadotrichida</taxon>
        <taxon>Oxytrichidae</taxon>
        <taxon>Stylonychinae</taxon>
        <taxon>Stylonychia</taxon>
    </lineage>
</organism>
<dbReference type="InParanoid" id="A0A077ZU30"/>
<evidence type="ECO:0000256" key="1">
    <source>
        <dbReference type="SAM" id="MobiDB-lite"/>
    </source>
</evidence>
<protein>
    <submittedName>
        <fullName evidence="2">Uncharacterized protein</fullName>
    </submittedName>
</protein>